<reference evidence="6 7" key="1">
    <citation type="journal article" date="2019" name="Phytopathology">
        <title>A Novel Group of Rhizobium tumorigenes-Like Agrobacteria Associated with Crown Gall Disease of Rhododendron and Blueberry.</title>
        <authorList>
            <person name="Kuzmanovic N."/>
            <person name="Behrens P."/>
            <person name="Idczak E."/>
            <person name="Wagner S."/>
            <person name="Gotz M."/>
            <person name="Sproer C."/>
            <person name="Bunk B."/>
            <person name="Overmann J."/>
            <person name="Smalla K."/>
        </authorList>
    </citation>
    <scope>NUCLEOTIDE SEQUENCE [LARGE SCALE GENOMIC DNA]</scope>
    <source>
        <strain evidence="7">rho-6.2</strain>
    </source>
</reference>
<evidence type="ECO:0000256" key="3">
    <source>
        <dbReference type="ARBA" id="ARBA00022989"/>
    </source>
</evidence>
<feature type="transmembrane region" description="Helical" evidence="5">
    <location>
        <begin position="97"/>
        <end position="121"/>
    </location>
</feature>
<keyword evidence="7" id="KW-1185">Reference proteome</keyword>
<evidence type="ECO:0000256" key="5">
    <source>
        <dbReference type="SAM" id="Phobius"/>
    </source>
</evidence>
<dbReference type="Gene3D" id="1.20.1250.20">
    <property type="entry name" value="MFS general substrate transporter like domains"/>
    <property type="match status" value="1"/>
</dbReference>
<dbReference type="InterPro" id="IPR050382">
    <property type="entry name" value="MFS_Na/Anion_cotransporter"/>
</dbReference>
<dbReference type="Pfam" id="PF07690">
    <property type="entry name" value="MFS_1"/>
    <property type="match status" value="1"/>
</dbReference>
<comment type="subcellular location">
    <subcellularLocation>
        <location evidence="1">Membrane</location>
        <topology evidence="1">Multi-pass membrane protein</topology>
    </subcellularLocation>
</comment>
<geneLocation type="plasmid" evidence="6 7">
    <name>unnamed1</name>
</geneLocation>
<evidence type="ECO:0000256" key="2">
    <source>
        <dbReference type="ARBA" id="ARBA00022692"/>
    </source>
</evidence>
<keyword evidence="3 5" id="KW-1133">Transmembrane helix</keyword>
<organism evidence="6 7">
    <name type="scientific">Rhizobium rhododendri</name>
    <dbReference type="NCBI Taxonomy" id="2506430"/>
    <lineage>
        <taxon>Bacteria</taxon>
        <taxon>Pseudomonadati</taxon>
        <taxon>Pseudomonadota</taxon>
        <taxon>Alphaproteobacteria</taxon>
        <taxon>Hyphomicrobiales</taxon>
        <taxon>Rhizobiaceae</taxon>
        <taxon>Rhizobium/Agrobacterium group</taxon>
        <taxon>Rhizobium</taxon>
    </lineage>
</organism>
<accession>A0ABY8IQL9</accession>
<proteinExistence type="predicted"/>
<name>A0ABY8IQL9_9HYPH</name>
<keyword evidence="2 5" id="KW-0812">Transmembrane</keyword>
<feature type="transmembrane region" description="Helical" evidence="5">
    <location>
        <begin position="133"/>
        <end position="150"/>
    </location>
</feature>
<dbReference type="RefSeq" id="WP_142831436.1">
    <property type="nucleotide sequence ID" value="NZ_CP117268.1"/>
</dbReference>
<keyword evidence="4 5" id="KW-0472">Membrane</keyword>
<feature type="transmembrane region" description="Helical" evidence="5">
    <location>
        <begin position="156"/>
        <end position="178"/>
    </location>
</feature>
<dbReference type="PANTHER" id="PTHR11662:SF333">
    <property type="entry name" value="D-GALACTONATE TRANSPORTER"/>
    <property type="match status" value="1"/>
</dbReference>
<evidence type="ECO:0000313" key="7">
    <source>
        <dbReference type="Proteomes" id="UP000318939"/>
    </source>
</evidence>
<dbReference type="SUPFAM" id="SSF103473">
    <property type="entry name" value="MFS general substrate transporter"/>
    <property type="match status" value="1"/>
</dbReference>
<evidence type="ECO:0000256" key="1">
    <source>
        <dbReference type="ARBA" id="ARBA00004141"/>
    </source>
</evidence>
<keyword evidence="6" id="KW-0614">Plasmid</keyword>
<sequence length="202" mass="22483">MGDDLQDPRHFKGTNQAELNLIKERGGVPELSDRLQSEQAGRSAFSWHDLKFVLSKKKLWGIYIGQFSYLASANFFLRWFPTYLVQYRHLDFIKAGFYASVPFLARFAGVLVSGFLSDALLRAKFSLSASRKIPVLTGIALSILIIGAQFDDSPPLIILFLAIAFFGTGMASITWSYVSALAPERLASIEAAAVKMQTRPLR</sequence>
<reference evidence="6 7" key="2">
    <citation type="journal article" date="2023" name="MicrobiologyOpen">
        <title>Genomics of the tumorigenes clade of the family Rhizobiaceae and description of Rhizobium rhododendri sp. nov.</title>
        <authorList>
            <person name="Kuzmanovic N."/>
            <person name="diCenzo G.C."/>
            <person name="Bunk B."/>
            <person name="Sproeer C."/>
            <person name="Fruehling A."/>
            <person name="Neumann-Schaal M."/>
            <person name="Overmann J."/>
            <person name="Smalla K."/>
        </authorList>
    </citation>
    <scope>NUCLEOTIDE SEQUENCE [LARGE SCALE GENOMIC DNA]</scope>
    <source>
        <strain evidence="7">rho-6.2</strain>
        <plasmid evidence="6 7">unnamed1</plasmid>
    </source>
</reference>
<dbReference type="InterPro" id="IPR036259">
    <property type="entry name" value="MFS_trans_sf"/>
</dbReference>
<dbReference type="EMBL" id="CP117268">
    <property type="protein sequence ID" value="WFS25340.1"/>
    <property type="molecule type" value="Genomic_DNA"/>
</dbReference>
<feature type="transmembrane region" description="Helical" evidence="5">
    <location>
        <begin position="59"/>
        <end position="77"/>
    </location>
</feature>
<protein>
    <submittedName>
        <fullName evidence="6">MFS transporter</fullName>
    </submittedName>
</protein>
<dbReference type="Proteomes" id="UP000318939">
    <property type="component" value="Plasmid unnamed1"/>
</dbReference>
<gene>
    <name evidence="6" type="ORF">PR018_24255</name>
</gene>
<dbReference type="InterPro" id="IPR011701">
    <property type="entry name" value="MFS"/>
</dbReference>
<evidence type="ECO:0000313" key="6">
    <source>
        <dbReference type="EMBL" id="WFS25340.1"/>
    </source>
</evidence>
<dbReference type="PANTHER" id="PTHR11662">
    <property type="entry name" value="SOLUTE CARRIER FAMILY 17"/>
    <property type="match status" value="1"/>
</dbReference>
<evidence type="ECO:0000256" key="4">
    <source>
        <dbReference type="ARBA" id="ARBA00023136"/>
    </source>
</evidence>